<reference evidence="3" key="1">
    <citation type="journal article" date="2019" name="Int. J. Syst. Evol. Microbiol.">
        <title>The Global Catalogue of Microorganisms (GCM) 10K type strain sequencing project: providing services to taxonomists for standard genome sequencing and annotation.</title>
        <authorList>
            <consortium name="The Broad Institute Genomics Platform"/>
            <consortium name="The Broad Institute Genome Sequencing Center for Infectious Disease"/>
            <person name="Wu L."/>
            <person name="Ma J."/>
        </authorList>
    </citation>
    <scope>NUCLEOTIDE SEQUENCE [LARGE SCALE GENOMIC DNA]</scope>
    <source>
        <strain evidence="3">JCM 14560</strain>
    </source>
</reference>
<dbReference type="RefSeq" id="WP_344464472.1">
    <property type="nucleotide sequence ID" value="NZ_BAAANT010000012.1"/>
</dbReference>
<gene>
    <name evidence="2" type="ORF">GCM10009760_27360</name>
</gene>
<dbReference type="Proteomes" id="UP001422759">
    <property type="component" value="Unassembled WGS sequence"/>
</dbReference>
<evidence type="ECO:0000313" key="3">
    <source>
        <dbReference type="Proteomes" id="UP001422759"/>
    </source>
</evidence>
<proteinExistence type="predicted"/>
<name>A0ABP5L6A4_9ACTN</name>
<dbReference type="EMBL" id="BAAANT010000012">
    <property type="protein sequence ID" value="GAA2142328.1"/>
    <property type="molecule type" value="Genomic_DNA"/>
</dbReference>
<evidence type="ECO:0000256" key="1">
    <source>
        <dbReference type="SAM" id="MobiDB-lite"/>
    </source>
</evidence>
<feature type="compositionally biased region" description="Low complexity" evidence="1">
    <location>
        <begin position="125"/>
        <end position="146"/>
    </location>
</feature>
<protein>
    <submittedName>
        <fullName evidence="2">Uncharacterized protein</fullName>
    </submittedName>
</protein>
<feature type="region of interest" description="Disordered" evidence="1">
    <location>
        <begin position="119"/>
        <end position="146"/>
    </location>
</feature>
<accession>A0ABP5L6A4</accession>
<comment type="caution">
    <text evidence="2">The sequence shown here is derived from an EMBL/GenBank/DDBJ whole genome shotgun (WGS) entry which is preliminary data.</text>
</comment>
<organism evidence="2 3">
    <name type="scientific">Kitasatospora kazusensis</name>
    <dbReference type="NCBI Taxonomy" id="407974"/>
    <lineage>
        <taxon>Bacteria</taxon>
        <taxon>Bacillati</taxon>
        <taxon>Actinomycetota</taxon>
        <taxon>Actinomycetes</taxon>
        <taxon>Kitasatosporales</taxon>
        <taxon>Streptomycetaceae</taxon>
        <taxon>Kitasatospora</taxon>
    </lineage>
</organism>
<sequence>MTLDQFIAVSAELTGFDTDELRGTGLAGLYRTVLLERAGAEQLSRLTAPSPSPIPGEVGTHADEPQRELARAVTHLWYTGTWTGTGQAADEPFVVSARAYAGGLVWRSFGGHAPGTTPQGYGSWAAAPAARPAQGTPGARPTTADR</sequence>
<keyword evidence="3" id="KW-1185">Reference proteome</keyword>
<evidence type="ECO:0000313" key="2">
    <source>
        <dbReference type="EMBL" id="GAA2142328.1"/>
    </source>
</evidence>